<dbReference type="PANTHER" id="PTHR33747">
    <property type="entry name" value="UPF0225 PROTEIN SCO1677"/>
    <property type="match status" value="1"/>
</dbReference>
<organism evidence="1 2">
    <name type="scientific">Rheinheimera riviphila</name>
    <dbReference type="NCBI Taxonomy" id="1834037"/>
    <lineage>
        <taxon>Bacteria</taxon>
        <taxon>Pseudomonadati</taxon>
        <taxon>Pseudomonadota</taxon>
        <taxon>Gammaproteobacteria</taxon>
        <taxon>Chromatiales</taxon>
        <taxon>Chromatiaceae</taxon>
        <taxon>Rheinheimera</taxon>
    </lineage>
</organism>
<evidence type="ECO:0000313" key="1">
    <source>
        <dbReference type="EMBL" id="RVU34341.1"/>
    </source>
</evidence>
<dbReference type="Proteomes" id="UP000283077">
    <property type="component" value="Unassembled WGS sequence"/>
</dbReference>
<dbReference type="SUPFAM" id="SSF103642">
    <property type="entry name" value="Sec-C motif"/>
    <property type="match status" value="1"/>
</dbReference>
<dbReference type="InterPro" id="IPR010602">
    <property type="entry name" value="DUF1186"/>
</dbReference>
<dbReference type="EMBL" id="SACS01000019">
    <property type="protein sequence ID" value="RVU34341.1"/>
    <property type="molecule type" value="Genomic_DNA"/>
</dbReference>
<gene>
    <name evidence="1" type="ORF">EOE67_15855</name>
</gene>
<evidence type="ECO:0000313" key="2">
    <source>
        <dbReference type="Proteomes" id="UP000283077"/>
    </source>
</evidence>
<protein>
    <submittedName>
        <fullName evidence="1">DUF1186 domain-containing protein</fullName>
    </submittedName>
</protein>
<dbReference type="Pfam" id="PF02810">
    <property type="entry name" value="SEC-C"/>
    <property type="match status" value="1"/>
</dbReference>
<accession>A0A437QII8</accession>
<dbReference type="OrthoDB" id="1551443at2"/>
<sequence>MNINDILQQFADTAEQSFFPEAAIQEAKAQWPQFWPAIDALMDQFIAGNGLREAQSQQLFFGLMLMADLPFYPAADKFFQLCDVDDDDDSDLDLLLGDALTEYLPTFFYVMAKGASQPLIQLLHSDKAGLYVKTGAMQALFAQLGMLQSTADAETAQPLQAIIADAIPLMIQQMEKQKQYFALGRLAYFCIAFGLDQFKTQFQQLLMQNKLDLFGSTSREVSRWELSTIRKPLASEQVTTSFDLMVLKKWAGFQTPEELEQRRLRLREATAAMFPPAKLVTKALVGRNDPCPCGSGKKYKKCCLQ</sequence>
<dbReference type="Pfam" id="PF06685">
    <property type="entry name" value="DUF1186"/>
    <property type="match status" value="1"/>
</dbReference>
<dbReference type="InterPro" id="IPR004027">
    <property type="entry name" value="SEC_C_motif"/>
</dbReference>
<comment type="caution">
    <text evidence="1">The sequence shown here is derived from an EMBL/GenBank/DDBJ whole genome shotgun (WGS) entry which is preliminary data.</text>
</comment>
<dbReference type="PANTHER" id="PTHR33747:SF1">
    <property type="entry name" value="ADENYLATE CYCLASE-ASSOCIATED CAP C-TERMINAL DOMAIN-CONTAINING PROTEIN"/>
    <property type="match status" value="1"/>
</dbReference>
<dbReference type="AlphaFoldDB" id="A0A437QII8"/>
<dbReference type="Gene3D" id="3.10.450.50">
    <property type="match status" value="1"/>
</dbReference>
<proteinExistence type="predicted"/>
<name>A0A437QII8_9GAMM</name>
<dbReference type="RefSeq" id="WP_127700313.1">
    <property type="nucleotide sequence ID" value="NZ_SACS01000019.1"/>
</dbReference>
<reference evidence="1 2" key="1">
    <citation type="submission" date="2019-01" db="EMBL/GenBank/DDBJ databases">
        <authorList>
            <person name="Chen W.-M."/>
        </authorList>
    </citation>
    <scope>NUCLEOTIDE SEQUENCE [LARGE SCALE GENOMIC DNA]</scope>
    <source>
        <strain evidence="1 2">KYPC3</strain>
    </source>
</reference>
<keyword evidence="2" id="KW-1185">Reference proteome</keyword>